<accession>A0A2J4JD54</accession>
<keyword evidence="1" id="KW-0472">Membrane</keyword>
<protein>
    <submittedName>
        <fullName evidence="2">Uncharacterized protein</fullName>
    </submittedName>
</protein>
<sequence>MIGVEDWRLRDTVGILIVLGVTLSAAATLEGLAQALVILVGVVIALLWIGNFFLEGYTDTLESGSANS</sequence>
<gene>
    <name evidence="2" type="ORF">CYV19_12760</name>
</gene>
<comment type="caution">
    <text evidence="2">The sequence shown here is derived from an EMBL/GenBank/DDBJ whole genome shotgun (WGS) entry which is preliminary data.</text>
</comment>
<reference evidence="2 3" key="1">
    <citation type="submission" date="2017-12" db="EMBL/GenBank/DDBJ databases">
        <title>The characterization of oligonucleotides binding to NgAgo.</title>
        <authorList>
            <person name="Jiang L."/>
            <person name="He B."/>
            <person name="Kang J."/>
            <person name="Yu M."/>
            <person name="Li N."/>
            <person name="Fang Y."/>
            <person name="Tang Z."/>
            <person name="Wu P."/>
            <person name="Yao P."/>
            <person name="Huang J."/>
        </authorList>
    </citation>
    <scope>NUCLEOTIDE SEQUENCE [LARGE SCALE GENOMIC DNA]</scope>
    <source>
        <strain evidence="2 3">SP2</strain>
        <tissue evidence="2">Freeze-dried powder thallus</tissue>
    </source>
</reference>
<proteinExistence type="predicted"/>
<feature type="transmembrane region" description="Helical" evidence="1">
    <location>
        <begin position="12"/>
        <end position="29"/>
    </location>
</feature>
<name>A0A2J4JD54_NATGS</name>
<evidence type="ECO:0000313" key="3">
    <source>
        <dbReference type="Proteomes" id="UP000234484"/>
    </source>
</evidence>
<keyword evidence="1" id="KW-0812">Transmembrane</keyword>
<evidence type="ECO:0000256" key="1">
    <source>
        <dbReference type="SAM" id="Phobius"/>
    </source>
</evidence>
<dbReference type="EMBL" id="PKKI01000038">
    <property type="protein sequence ID" value="PLK19834.1"/>
    <property type="molecule type" value="Genomic_DNA"/>
</dbReference>
<evidence type="ECO:0000313" key="2">
    <source>
        <dbReference type="EMBL" id="PLK19834.1"/>
    </source>
</evidence>
<feature type="transmembrane region" description="Helical" evidence="1">
    <location>
        <begin position="35"/>
        <end position="54"/>
    </location>
</feature>
<dbReference type="AlphaFoldDB" id="A0A2J4JD54"/>
<organism evidence="2 3">
    <name type="scientific">Natronobacterium gregoryi (strain ATCC 43098 / DSM 3393 / CCM 3738 / CIP 104747 / IAM 13177 / JCM 8860 / NBRC 102187 / NCIMB 2189 / SP2)</name>
    <dbReference type="NCBI Taxonomy" id="797304"/>
    <lineage>
        <taxon>Archaea</taxon>
        <taxon>Methanobacteriati</taxon>
        <taxon>Methanobacteriota</taxon>
        <taxon>Stenosarchaea group</taxon>
        <taxon>Halobacteria</taxon>
        <taxon>Halobacteriales</taxon>
        <taxon>Natrialbaceae</taxon>
        <taxon>Natronobacterium</taxon>
    </lineage>
</organism>
<keyword evidence="1" id="KW-1133">Transmembrane helix</keyword>
<dbReference type="Proteomes" id="UP000234484">
    <property type="component" value="Unassembled WGS sequence"/>
</dbReference>